<gene>
    <name evidence="1" type="ORF">LTR78_011002</name>
</gene>
<evidence type="ECO:0000313" key="1">
    <source>
        <dbReference type="EMBL" id="KAK3669124.1"/>
    </source>
</evidence>
<name>A0AAE0TME5_9PEZI</name>
<proteinExistence type="predicted"/>
<evidence type="ECO:0000313" key="2">
    <source>
        <dbReference type="Proteomes" id="UP001274830"/>
    </source>
</evidence>
<protein>
    <submittedName>
        <fullName evidence="1">Uncharacterized protein</fullName>
    </submittedName>
</protein>
<accession>A0AAE0TME5</accession>
<dbReference type="Proteomes" id="UP001274830">
    <property type="component" value="Unassembled WGS sequence"/>
</dbReference>
<comment type="caution">
    <text evidence="1">The sequence shown here is derived from an EMBL/GenBank/DDBJ whole genome shotgun (WGS) entry which is preliminary data.</text>
</comment>
<sequence length="77" mass="8577">ESLDRTREEYRKKVEKDEEELSIVLGRLMRNKKILKQADKRAKMKAACLKSEMEAAGELGDEDCPAADAIVGLSPAV</sequence>
<dbReference type="AlphaFoldDB" id="A0AAE0TME5"/>
<dbReference type="EMBL" id="JAUTXT010000130">
    <property type="protein sequence ID" value="KAK3669124.1"/>
    <property type="molecule type" value="Genomic_DNA"/>
</dbReference>
<keyword evidence="2" id="KW-1185">Reference proteome</keyword>
<organism evidence="1 2">
    <name type="scientific">Recurvomyces mirabilis</name>
    <dbReference type="NCBI Taxonomy" id="574656"/>
    <lineage>
        <taxon>Eukaryota</taxon>
        <taxon>Fungi</taxon>
        <taxon>Dikarya</taxon>
        <taxon>Ascomycota</taxon>
        <taxon>Pezizomycotina</taxon>
        <taxon>Dothideomycetes</taxon>
        <taxon>Dothideomycetidae</taxon>
        <taxon>Mycosphaerellales</taxon>
        <taxon>Teratosphaeriaceae</taxon>
        <taxon>Recurvomyces</taxon>
    </lineage>
</organism>
<reference evidence="1" key="1">
    <citation type="submission" date="2023-07" db="EMBL/GenBank/DDBJ databases">
        <title>Black Yeasts Isolated from many extreme environments.</title>
        <authorList>
            <person name="Coleine C."/>
            <person name="Stajich J.E."/>
            <person name="Selbmann L."/>
        </authorList>
    </citation>
    <scope>NUCLEOTIDE SEQUENCE</scope>
    <source>
        <strain evidence="1">CCFEE 5485</strain>
    </source>
</reference>
<feature type="non-terminal residue" evidence="1">
    <location>
        <position position="1"/>
    </location>
</feature>